<name>A0ACB0YA77_MELEN</name>
<dbReference type="EMBL" id="CAVMJV010000009">
    <property type="protein sequence ID" value="CAK5039112.1"/>
    <property type="molecule type" value="Genomic_DNA"/>
</dbReference>
<reference evidence="1" key="1">
    <citation type="submission" date="2023-11" db="EMBL/GenBank/DDBJ databases">
        <authorList>
            <person name="Poullet M."/>
        </authorList>
    </citation>
    <scope>NUCLEOTIDE SEQUENCE</scope>
    <source>
        <strain evidence="1">E1834</strain>
    </source>
</reference>
<gene>
    <name evidence="1" type="ORF">MENTE1834_LOCUS9833</name>
</gene>
<evidence type="ECO:0000313" key="1">
    <source>
        <dbReference type="EMBL" id="CAK5039112.1"/>
    </source>
</evidence>
<proteinExistence type="predicted"/>
<evidence type="ECO:0000313" key="2">
    <source>
        <dbReference type="Proteomes" id="UP001497535"/>
    </source>
</evidence>
<comment type="caution">
    <text evidence="1">The sequence shown here is derived from an EMBL/GenBank/DDBJ whole genome shotgun (WGS) entry which is preliminary data.</text>
</comment>
<organism evidence="1 2">
    <name type="scientific">Meloidogyne enterolobii</name>
    <name type="common">Root-knot nematode worm</name>
    <name type="synonym">Meloidogyne mayaguensis</name>
    <dbReference type="NCBI Taxonomy" id="390850"/>
    <lineage>
        <taxon>Eukaryota</taxon>
        <taxon>Metazoa</taxon>
        <taxon>Ecdysozoa</taxon>
        <taxon>Nematoda</taxon>
        <taxon>Chromadorea</taxon>
        <taxon>Rhabditida</taxon>
        <taxon>Tylenchina</taxon>
        <taxon>Tylenchomorpha</taxon>
        <taxon>Tylenchoidea</taxon>
        <taxon>Meloidogynidae</taxon>
        <taxon>Meloidogyninae</taxon>
        <taxon>Meloidogyne</taxon>
    </lineage>
</organism>
<sequence>MEKKCFLFNLFFILISIFSNIFVNAKTKKINNNQNNHLHHQLKPPPRHANLLIDDHLKGGKGPYKGLLKDIRDGHPDRALPELLNLATFHDTEINALIDRMGDAEASIHLLTVNQEQGGGSGQYDNQQDLTDIYNEVENIKQQVEDTTNRVEILESNSGDINNNDNTDKIEQLEEKFENLSQTVQDQEQKTLQIEEDLRRMDEGNSNTFPSTFPSTSQNENRGDLSAQINNLERKMNKIEHSMGNIGQIRNGDRDFNTKIEKNMREINELKSQIRNFGNKIENNNQNNHRGPNNNENGNRKIEMLENNLKTQNQKIEEIGREMRSKQMHNNNDNQVETMKRTIEQIKREMKENEVSLRDLIKKISGTGWAVLPGWVLSYFKSRWWKRKIQKMKSGRYPFRSVTHPLAVPILKIGNLYFYVDRVTGFRMGRVEKKVGSDFESGL</sequence>
<dbReference type="Proteomes" id="UP001497535">
    <property type="component" value="Unassembled WGS sequence"/>
</dbReference>
<protein>
    <submittedName>
        <fullName evidence="1">Uncharacterized protein</fullName>
    </submittedName>
</protein>
<accession>A0ACB0YA77</accession>
<keyword evidence="2" id="KW-1185">Reference proteome</keyword>